<evidence type="ECO:0000256" key="1">
    <source>
        <dbReference type="ARBA" id="ARBA00022714"/>
    </source>
</evidence>
<dbReference type="GO" id="GO:0016705">
    <property type="term" value="F:oxidoreductase activity, acting on paired donors, with incorporation or reduction of molecular oxygen"/>
    <property type="evidence" value="ECO:0007669"/>
    <property type="project" value="UniProtKB-ARBA"/>
</dbReference>
<name>A0A7X5ZRM3_9PSEU</name>
<protein>
    <submittedName>
        <fullName evidence="6">Nitrite reductase/ring-hydroxylating ferredoxin subunit</fullName>
    </submittedName>
</protein>
<dbReference type="Gene3D" id="2.102.10.10">
    <property type="entry name" value="Rieske [2Fe-2S] iron-sulphur domain"/>
    <property type="match status" value="1"/>
</dbReference>
<dbReference type="Pfam" id="PF00355">
    <property type="entry name" value="Rieske"/>
    <property type="match status" value="1"/>
</dbReference>
<dbReference type="PANTHER" id="PTHR21496">
    <property type="entry name" value="FERREDOXIN-RELATED"/>
    <property type="match status" value="1"/>
</dbReference>
<evidence type="ECO:0000256" key="2">
    <source>
        <dbReference type="ARBA" id="ARBA00022723"/>
    </source>
</evidence>
<evidence type="ECO:0000256" key="4">
    <source>
        <dbReference type="ARBA" id="ARBA00023014"/>
    </source>
</evidence>
<comment type="caution">
    <text evidence="6">The sequence shown here is derived from an EMBL/GenBank/DDBJ whole genome shotgun (WGS) entry which is preliminary data.</text>
</comment>
<organism evidence="6 7">
    <name type="scientific">Saccharomonospora amisosensis</name>
    <dbReference type="NCBI Taxonomy" id="1128677"/>
    <lineage>
        <taxon>Bacteria</taxon>
        <taxon>Bacillati</taxon>
        <taxon>Actinomycetota</taxon>
        <taxon>Actinomycetes</taxon>
        <taxon>Pseudonocardiales</taxon>
        <taxon>Pseudonocardiaceae</taxon>
        <taxon>Saccharomonospora</taxon>
    </lineage>
</organism>
<proteinExistence type="predicted"/>
<dbReference type="RefSeq" id="WP_167172455.1">
    <property type="nucleotide sequence ID" value="NZ_JAAOYM010000001.1"/>
</dbReference>
<dbReference type="EMBL" id="JAAOYM010000001">
    <property type="protein sequence ID" value="NIJ12998.1"/>
    <property type="molecule type" value="Genomic_DNA"/>
</dbReference>
<feature type="domain" description="Rieske" evidence="5">
    <location>
        <begin position="116"/>
        <end position="215"/>
    </location>
</feature>
<evidence type="ECO:0000259" key="5">
    <source>
        <dbReference type="PROSITE" id="PS51296"/>
    </source>
</evidence>
<dbReference type="Proteomes" id="UP000545493">
    <property type="component" value="Unassembled WGS sequence"/>
</dbReference>
<sequence>MTDGARQEILLHGQDALVARRVARIAEEHGFSVGRTSDPDARPTAAVLELDQPDALDTVREWHERWPETVILGYSAFPDQQLWRSAQRAGCDVVVNRGAVGARLAERLAGGLAHRRFPLLDAADAAGRLGLVCRVPETPVGPVAVYQVAGRLYAIADRCPHAGAQLSTGELDRAVLTCPRHGSQFDVRTGERCRGPADSEAQIFTVAREGGQVFLVLPSGEQR</sequence>
<dbReference type="GO" id="GO:0004497">
    <property type="term" value="F:monooxygenase activity"/>
    <property type="evidence" value="ECO:0007669"/>
    <property type="project" value="UniProtKB-ARBA"/>
</dbReference>
<evidence type="ECO:0000256" key="3">
    <source>
        <dbReference type="ARBA" id="ARBA00023004"/>
    </source>
</evidence>
<dbReference type="GO" id="GO:0051537">
    <property type="term" value="F:2 iron, 2 sulfur cluster binding"/>
    <property type="evidence" value="ECO:0007669"/>
    <property type="project" value="UniProtKB-KW"/>
</dbReference>
<keyword evidence="7" id="KW-1185">Reference proteome</keyword>
<gene>
    <name evidence="6" type="ORF">FHU38_003342</name>
</gene>
<dbReference type="PANTHER" id="PTHR21496:SF23">
    <property type="entry name" value="3-PHENYLPROPIONATE_CINNAMIC ACID DIOXYGENASE FERREDOXIN SUBUNIT"/>
    <property type="match status" value="1"/>
</dbReference>
<reference evidence="6 7" key="1">
    <citation type="submission" date="2020-03" db="EMBL/GenBank/DDBJ databases">
        <title>Sequencing the genomes of 1000 actinobacteria strains.</title>
        <authorList>
            <person name="Klenk H.-P."/>
        </authorList>
    </citation>
    <scope>NUCLEOTIDE SEQUENCE [LARGE SCALE GENOMIC DNA]</scope>
    <source>
        <strain evidence="6 7">DSM 45685</strain>
    </source>
</reference>
<dbReference type="AlphaFoldDB" id="A0A7X5ZRM3"/>
<dbReference type="InterPro" id="IPR017941">
    <property type="entry name" value="Rieske_2Fe-2S"/>
</dbReference>
<keyword evidence="2" id="KW-0479">Metal-binding</keyword>
<keyword evidence="1" id="KW-0001">2Fe-2S</keyword>
<dbReference type="GO" id="GO:0046872">
    <property type="term" value="F:metal ion binding"/>
    <property type="evidence" value="ECO:0007669"/>
    <property type="project" value="UniProtKB-KW"/>
</dbReference>
<dbReference type="SUPFAM" id="SSF50022">
    <property type="entry name" value="ISP domain"/>
    <property type="match status" value="1"/>
</dbReference>
<dbReference type="PROSITE" id="PS51296">
    <property type="entry name" value="RIESKE"/>
    <property type="match status" value="1"/>
</dbReference>
<dbReference type="InterPro" id="IPR036922">
    <property type="entry name" value="Rieske_2Fe-2S_sf"/>
</dbReference>
<keyword evidence="3" id="KW-0408">Iron</keyword>
<evidence type="ECO:0000313" key="7">
    <source>
        <dbReference type="Proteomes" id="UP000545493"/>
    </source>
</evidence>
<evidence type="ECO:0000313" key="6">
    <source>
        <dbReference type="EMBL" id="NIJ12998.1"/>
    </source>
</evidence>
<accession>A0A7X5ZRM3</accession>
<keyword evidence="4" id="KW-0411">Iron-sulfur</keyword>